<dbReference type="AlphaFoldDB" id="A0A7Y5Z3X0"/>
<sequence length="47" mass="5088">MRNDDNDDIYQASRRENLITLAISGLTLAVLVAAGYLTPNLLAIAAR</sequence>
<evidence type="ECO:0000256" key="1">
    <source>
        <dbReference type="SAM" id="Phobius"/>
    </source>
</evidence>
<dbReference type="EMBL" id="JABFMR010000003">
    <property type="protein sequence ID" value="NUT85924.1"/>
    <property type="molecule type" value="Genomic_DNA"/>
</dbReference>
<proteinExistence type="predicted"/>
<keyword evidence="1" id="KW-0472">Membrane</keyword>
<accession>A0A7Y5Z3X0</accession>
<name>A0A7Y5Z3X0_9PSED</name>
<protein>
    <submittedName>
        <fullName evidence="2">Uncharacterized protein</fullName>
    </submittedName>
</protein>
<dbReference type="RefSeq" id="WP_175361918.1">
    <property type="nucleotide sequence ID" value="NZ_JABFMR010000003.1"/>
</dbReference>
<reference evidence="2 3" key="1">
    <citation type="journal article" date="2020" name="Front. Plant Sci.">
        <title>Isolation of Rhizosphere Bacteria That Improve Quality and Water Stress Tolerance in Greenhouse Ornamentals.</title>
        <authorList>
            <person name="Nordstedt N.P."/>
            <person name="Jones M.L."/>
        </authorList>
    </citation>
    <scope>NUCLEOTIDE SEQUENCE [LARGE SCALE GENOMIC DNA]</scope>
    <source>
        <strain evidence="2 3">C7D2</strain>
    </source>
</reference>
<dbReference type="Proteomes" id="UP000536720">
    <property type="component" value="Unassembled WGS sequence"/>
</dbReference>
<evidence type="ECO:0000313" key="2">
    <source>
        <dbReference type="EMBL" id="NUT85924.1"/>
    </source>
</evidence>
<comment type="caution">
    <text evidence="2">The sequence shown here is derived from an EMBL/GenBank/DDBJ whole genome shotgun (WGS) entry which is preliminary data.</text>
</comment>
<keyword evidence="1" id="KW-0812">Transmembrane</keyword>
<evidence type="ECO:0000313" key="3">
    <source>
        <dbReference type="Proteomes" id="UP000536720"/>
    </source>
</evidence>
<feature type="transmembrane region" description="Helical" evidence="1">
    <location>
        <begin position="18"/>
        <end position="37"/>
    </location>
</feature>
<keyword evidence="1" id="KW-1133">Transmembrane helix</keyword>
<gene>
    <name evidence="2" type="ORF">HNO91_05810</name>
</gene>
<organism evidence="2 3">
    <name type="scientific">Pseudomonas corrugata</name>
    <dbReference type="NCBI Taxonomy" id="47879"/>
    <lineage>
        <taxon>Bacteria</taxon>
        <taxon>Pseudomonadati</taxon>
        <taxon>Pseudomonadota</taxon>
        <taxon>Gammaproteobacteria</taxon>
        <taxon>Pseudomonadales</taxon>
        <taxon>Pseudomonadaceae</taxon>
        <taxon>Pseudomonas</taxon>
    </lineage>
</organism>